<reference evidence="4 5" key="1">
    <citation type="submission" date="2015-07" db="EMBL/GenBank/DDBJ databases">
        <title>The genome of the fungus Escovopsis weberi, a specialized disease agent of ant agriculture.</title>
        <authorList>
            <person name="de Man T.J."/>
            <person name="Stajich J.E."/>
            <person name="Kubicek C.P."/>
            <person name="Chenthamara K."/>
            <person name="Atanasova L."/>
            <person name="Druzhinina I.S."/>
            <person name="Birnbaum S."/>
            <person name="Barribeau S.M."/>
            <person name="Teiling C."/>
            <person name="Suen G."/>
            <person name="Currie C."/>
            <person name="Gerardo N.M."/>
        </authorList>
    </citation>
    <scope>NUCLEOTIDE SEQUENCE [LARGE SCALE GENOMIC DNA]</scope>
</reference>
<dbReference type="EMBL" id="LGSR01000026">
    <property type="protein sequence ID" value="KOS17379.1"/>
    <property type="molecule type" value="Genomic_DNA"/>
</dbReference>
<evidence type="ECO:0000313" key="5">
    <source>
        <dbReference type="Proteomes" id="UP000053831"/>
    </source>
</evidence>
<feature type="signal peptide" evidence="3">
    <location>
        <begin position="1"/>
        <end position="28"/>
    </location>
</feature>
<gene>
    <name evidence="4" type="ORF">ESCO_006526</name>
</gene>
<keyword evidence="5" id="KW-1185">Reference proteome</keyword>
<evidence type="ECO:0000256" key="2">
    <source>
        <dbReference type="SAM" id="Phobius"/>
    </source>
</evidence>
<feature type="transmembrane region" description="Helical" evidence="2">
    <location>
        <begin position="77"/>
        <end position="98"/>
    </location>
</feature>
<evidence type="ECO:0000256" key="1">
    <source>
        <dbReference type="SAM" id="MobiDB-lite"/>
    </source>
</evidence>
<sequence length="522" mass="56073">MQPGLSARPFHLVLIVLASILLWPVVRSQPIPEASQTTALLGSSSRTIPHDHIDSNSNSILISARAIRDPSFLPAQIGGIVGAYGISLVLVAISLLALAKRRREHLESDEEVLFAFPQPWKKALLQAEQDSNGSDRDAPKLPHILTPTTVHIPGQTQVVPHSPVAPAQPAPGRDPIVDQTVVAADKAMAQQQLEDMYRHVMEHEDAKERGLVLDTTPIIPGSAQQQQQQMPGGAGTTEKASGKFFRKVKHKPSSLELDAAKEDRSQSKASAMFSALLSPKKKPVRGINISSPILTPMTASFPSHFESQEMSTMAPRHYAPVNPPPASSGAFNFGPGIARADTGPDASPASVQTIDERIGLALERRSRSTLHAPSEMDPGSAVSETSQMPLIGLPSSPKIGGRFPALPSSPKPGATFRRPSAPSAVRTNGTLPLRAYEEANGVPSAIGHTTKQTVFERQGPLSPGGGRTPLTANPVPYTPYQPYTPCIPMTPSLVTKEDRKRMRRMVPKTPTLAMVESSEEMW</sequence>
<organism evidence="4 5">
    <name type="scientific">Escovopsis weberi</name>
    <dbReference type="NCBI Taxonomy" id="150374"/>
    <lineage>
        <taxon>Eukaryota</taxon>
        <taxon>Fungi</taxon>
        <taxon>Dikarya</taxon>
        <taxon>Ascomycota</taxon>
        <taxon>Pezizomycotina</taxon>
        <taxon>Sordariomycetes</taxon>
        <taxon>Hypocreomycetidae</taxon>
        <taxon>Hypocreales</taxon>
        <taxon>Hypocreaceae</taxon>
        <taxon>Escovopsis</taxon>
    </lineage>
</organism>
<proteinExistence type="predicted"/>
<dbReference type="AlphaFoldDB" id="A0A0N0RSY1"/>
<accession>A0A0N0RSY1</accession>
<keyword evidence="2" id="KW-0812">Transmembrane</keyword>
<dbReference type="STRING" id="150374.A0A0N0RSY1"/>
<evidence type="ECO:0000313" key="4">
    <source>
        <dbReference type="EMBL" id="KOS17379.1"/>
    </source>
</evidence>
<keyword evidence="2" id="KW-0472">Membrane</keyword>
<evidence type="ECO:0000256" key="3">
    <source>
        <dbReference type="SAM" id="SignalP"/>
    </source>
</evidence>
<comment type="caution">
    <text evidence="4">The sequence shown here is derived from an EMBL/GenBank/DDBJ whole genome shotgun (WGS) entry which is preliminary data.</text>
</comment>
<dbReference type="OrthoDB" id="4524805at2759"/>
<keyword evidence="3" id="KW-0732">Signal</keyword>
<dbReference type="Proteomes" id="UP000053831">
    <property type="component" value="Unassembled WGS sequence"/>
</dbReference>
<feature type="region of interest" description="Disordered" evidence="1">
    <location>
        <begin position="365"/>
        <end position="389"/>
    </location>
</feature>
<name>A0A0N0RSY1_ESCWE</name>
<feature type="chain" id="PRO_5005857707" evidence="3">
    <location>
        <begin position="29"/>
        <end position="522"/>
    </location>
</feature>
<keyword evidence="2" id="KW-1133">Transmembrane helix</keyword>
<protein>
    <submittedName>
        <fullName evidence="4">Uncharacterized protein</fullName>
    </submittedName>
</protein>